<evidence type="ECO:0000313" key="8">
    <source>
        <dbReference type="EMBL" id="ATG52524.1"/>
    </source>
</evidence>
<gene>
    <name evidence="8" type="ORF">CFK38_14105</name>
</gene>
<feature type="domain" description="Penicillin-binding protein transpeptidase" evidence="6">
    <location>
        <begin position="286"/>
        <end position="580"/>
    </location>
</feature>
<feature type="region of interest" description="Disordered" evidence="4">
    <location>
        <begin position="1"/>
        <end position="36"/>
    </location>
</feature>
<keyword evidence="8" id="KW-0132">Cell division</keyword>
<proteinExistence type="inferred from homology"/>
<dbReference type="PANTHER" id="PTHR30627">
    <property type="entry name" value="PEPTIDOGLYCAN D,D-TRANSPEPTIDASE"/>
    <property type="match status" value="1"/>
</dbReference>
<dbReference type="SUPFAM" id="SSF56601">
    <property type="entry name" value="beta-lactamase/transpeptidase-like"/>
    <property type="match status" value="1"/>
</dbReference>
<dbReference type="SUPFAM" id="SSF56519">
    <property type="entry name" value="Penicillin binding protein dimerisation domain"/>
    <property type="match status" value="1"/>
</dbReference>
<evidence type="ECO:0000256" key="1">
    <source>
        <dbReference type="ARBA" id="ARBA00004370"/>
    </source>
</evidence>
<name>A0A291GRD9_9MICO</name>
<dbReference type="InterPro" id="IPR005311">
    <property type="entry name" value="PBP_dimer"/>
</dbReference>
<evidence type="ECO:0000256" key="2">
    <source>
        <dbReference type="ARBA" id="ARBA00007171"/>
    </source>
</evidence>
<feature type="domain" description="Penicillin-binding protein dimerisation" evidence="7">
    <location>
        <begin position="85"/>
        <end position="244"/>
    </location>
</feature>
<dbReference type="EMBL" id="CP023563">
    <property type="protein sequence ID" value="ATG52524.1"/>
    <property type="molecule type" value="Genomic_DNA"/>
</dbReference>
<dbReference type="Pfam" id="PF00905">
    <property type="entry name" value="Transpeptidase"/>
    <property type="match status" value="1"/>
</dbReference>
<evidence type="ECO:0000256" key="4">
    <source>
        <dbReference type="SAM" id="MobiDB-lite"/>
    </source>
</evidence>
<dbReference type="GO" id="GO:0071555">
    <property type="term" value="P:cell wall organization"/>
    <property type="evidence" value="ECO:0007669"/>
    <property type="project" value="TreeGrafter"/>
</dbReference>
<keyword evidence="8" id="KW-0131">Cell cycle</keyword>
<evidence type="ECO:0000313" key="9">
    <source>
        <dbReference type="Proteomes" id="UP000218165"/>
    </source>
</evidence>
<evidence type="ECO:0000259" key="6">
    <source>
        <dbReference type="Pfam" id="PF00905"/>
    </source>
</evidence>
<feature type="compositionally biased region" description="Basic residues" evidence="4">
    <location>
        <begin position="1"/>
        <end position="11"/>
    </location>
</feature>
<dbReference type="GO" id="GO:0008658">
    <property type="term" value="F:penicillin binding"/>
    <property type="evidence" value="ECO:0007669"/>
    <property type="project" value="InterPro"/>
</dbReference>
<dbReference type="GO" id="GO:0051301">
    <property type="term" value="P:cell division"/>
    <property type="evidence" value="ECO:0007669"/>
    <property type="project" value="UniProtKB-KW"/>
</dbReference>
<accession>A0A291GRD9</accession>
<sequence>MTPPHSSRRTTTRSTGGARKPRSGGTGRALIPPARVGDPSTRHRLLISVILVAVLALSGRLIWVQGLDASARAEEAIAQRTVTRTIPALRGDITDRHGTTLASSVERYDLWVNQLQVDGYLENSKTAEVTGVKAAAQDLAPVLGWSVSKTEEALTGDAGFSYLRKSIEPEVRDAALSLRIPGIGADRVAERIYPAGSVGGNILGFVGADGAALAGTELSFDDELSGTDGKTTYERGAQGQIIPTGRQETTPAVDGEDVVLTIDRDLQWKAQQIVAGAVETWGATGGSAVVYNAHTGEVLALAEHPSFDPNTPGAFAPEDLGNRSISNVFEPGSTGKLFTLAAAIEEGTVTAESQYEIPYEMWFDGHRVKDSHQHPDQRLTLAGVLRYSSNVGTVQIAETLTPEVRYDYLKAFGLGTKTGVELPGESAGVVHPVEEWQGRTRYTTAFGQGYSVNALQMVTAVGTFANDGVRVQPSLIKGIQQDDGSVRPLGEPQSTRVVSGETAATMRALMDNSVDEETSSAAVDGYAVAGKTGTAQVGDGTYTASFIGFAPADDPDLVVGVFVFGLSSFISGSRAAAPAFSELTTFALQNQGIAPTGVPGRELENEW</sequence>
<dbReference type="Pfam" id="PF03717">
    <property type="entry name" value="PBP_dimer"/>
    <property type="match status" value="1"/>
</dbReference>
<keyword evidence="5" id="KW-1133">Transmembrane helix</keyword>
<dbReference type="AlphaFoldDB" id="A0A291GRD9"/>
<dbReference type="KEGG" id="brz:CFK38_14105"/>
<keyword evidence="5" id="KW-0812">Transmembrane</keyword>
<comment type="similarity">
    <text evidence="2">Belongs to the transpeptidase family.</text>
</comment>
<dbReference type="Gene3D" id="3.30.450.330">
    <property type="match status" value="1"/>
</dbReference>
<dbReference type="Gene3D" id="3.40.710.10">
    <property type="entry name" value="DD-peptidase/beta-lactamase superfamily"/>
    <property type="match status" value="1"/>
</dbReference>
<dbReference type="GO" id="GO:0005886">
    <property type="term" value="C:plasma membrane"/>
    <property type="evidence" value="ECO:0007669"/>
    <property type="project" value="TreeGrafter"/>
</dbReference>
<dbReference type="Proteomes" id="UP000218165">
    <property type="component" value="Chromosome"/>
</dbReference>
<organism evidence="8 9">
    <name type="scientific">Brachybacterium vulturis</name>
    <dbReference type="NCBI Taxonomy" id="2017484"/>
    <lineage>
        <taxon>Bacteria</taxon>
        <taxon>Bacillati</taxon>
        <taxon>Actinomycetota</taxon>
        <taxon>Actinomycetes</taxon>
        <taxon>Micrococcales</taxon>
        <taxon>Dermabacteraceae</taxon>
        <taxon>Brachybacterium</taxon>
    </lineage>
</organism>
<dbReference type="OrthoDB" id="9789078at2"/>
<keyword evidence="9" id="KW-1185">Reference proteome</keyword>
<evidence type="ECO:0000256" key="5">
    <source>
        <dbReference type="SAM" id="Phobius"/>
    </source>
</evidence>
<dbReference type="InterPro" id="IPR001460">
    <property type="entry name" value="PCN-bd_Tpept"/>
</dbReference>
<dbReference type="Gene3D" id="3.90.1310.10">
    <property type="entry name" value="Penicillin-binding protein 2a (Domain 2)"/>
    <property type="match status" value="1"/>
</dbReference>
<keyword evidence="3 5" id="KW-0472">Membrane</keyword>
<dbReference type="InterPro" id="IPR036138">
    <property type="entry name" value="PBP_dimer_sf"/>
</dbReference>
<comment type="subcellular location">
    <subcellularLocation>
        <location evidence="1">Membrane</location>
    </subcellularLocation>
</comment>
<protein>
    <submittedName>
        <fullName evidence="8">Cell division protein FtsI</fullName>
    </submittedName>
</protein>
<dbReference type="InterPro" id="IPR050515">
    <property type="entry name" value="Beta-lactam/transpept"/>
</dbReference>
<evidence type="ECO:0000256" key="3">
    <source>
        <dbReference type="ARBA" id="ARBA00023136"/>
    </source>
</evidence>
<dbReference type="RefSeq" id="WP_096803636.1">
    <property type="nucleotide sequence ID" value="NZ_CP023563.1"/>
</dbReference>
<dbReference type="PANTHER" id="PTHR30627:SF1">
    <property type="entry name" value="PEPTIDOGLYCAN D,D-TRANSPEPTIDASE FTSI"/>
    <property type="match status" value="1"/>
</dbReference>
<dbReference type="InterPro" id="IPR012338">
    <property type="entry name" value="Beta-lactam/transpept-like"/>
</dbReference>
<feature type="transmembrane region" description="Helical" evidence="5">
    <location>
        <begin position="45"/>
        <end position="63"/>
    </location>
</feature>
<reference evidence="9" key="1">
    <citation type="submission" date="2017-09" db="EMBL/GenBank/DDBJ databases">
        <title>Brachybacterium sp. VM2412.</title>
        <authorList>
            <person name="Tak E.J."/>
            <person name="Bae J.-W."/>
        </authorList>
    </citation>
    <scope>NUCLEOTIDE SEQUENCE [LARGE SCALE GENOMIC DNA]</scope>
    <source>
        <strain evidence="9">VM2412</strain>
    </source>
</reference>
<evidence type="ECO:0000259" key="7">
    <source>
        <dbReference type="Pfam" id="PF03717"/>
    </source>
</evidence>